<sequence>MKKQLTKSFEEVIAAENLLAAWREFLVGKTKKADVQAFARHLIDNILQLRDELANGTYQHGGYKSFYVFDPKPRHIHKASVRDRLLHHAVHRVLYPFFDRTFASHSFSCRTGKGTHPALYEFDVMARKVSHNFTRTCWVLKGDVRKFFDSIDHTVLVDILRSYIPEVRLMSLLQNIIESYSSGPSRGLPLGNLTSQLFVNAYTNEFDQFVKHRLKMKYYIRYADDFVLFSQNRDELASLVEPIRYFLGERLRLTLHPEKTYLKTVGSGVDFLGWVHFPHYRVLRTATKHRMFRRLHEHPTKATFQSYKGLLTHGDAYTLGRQLINEYWLLRGV</sequence>
<reference evidence="2 3" key="1">
    <citation type="journal article" date="2016" name="Nat. Commun.">
        <title>Thousands of microbial genomes shed light on interconnected biogeochemical processes in an aquifer system.</title>
        <authorList>
            <person name="Anantharaman K."/>
            <person name="Brown C.T."/>
            <person name="Hug L.A."/>
            <person name="Sharon I."/>
            <person name="Castelle C.J."/>
            <person name="Probst A.J."/>
            <person name="Thomas B.C."/>
            <person name="Singh A."/>
            <person name="Wilkins M.J."/>
            <person name="Karaoz U."/>
            <person name="Brodie E.L."/>
            <person name="Williams K.H."/>
            <person name="Hubbard S.S."/>
            <person name="Banfield J.F."/>
        </authorList>
    </citation>
    <scope>NUCLEOTIDE SEQUENCE [LARGE SCALE GENOMIC DNA]</scope>
</reference>
<dbReference type="PANTHER" id="PTHR34047:SF8">
    <property type="entry name" value="PROTEIN YKFC"/>
    <property type="match status" value="1"/>
</dbReference>
<dbReference type="InterPro" id="IPR000477">
    <property type="entry name" value="RT_dom"/>
</dbReference>
<protein>
    <recommendedName>
        <fullName evidence="1">Reverse transcriptase domain-containing protein</fullName>
    </recommendedName>
</protein>
<evidence type="ECO:0000313" key="3">
    <source>
        <dbReference type="Proteomes" id="UP000178723"/>
    </source>
</evidence>
<dbReference type="InterPro" id="IPR051083">
    <property type="entry name" value="GrpII_Intron_Splice-Mob/Def"/>
</dbReference>
<gene>
    <name evidence="2" type="ORF">A3I40_01980</name>
</gene>
<evidence type="ECO:0000313" key="2">
    <source>
        <dbReference type="EMBL" id="OGL87231.1"/>
    </source>
</evidence>
<dbReference type="AlphaFoldDB" id="A0A1F7V9V3"/>
<dbReference type="SUPFAM" id="SSF56672">
    <property type="entry name" value="DNA/RNA polymerases"/>
    <property type="match status" value="1"/>
</dbReference>
<feature type="domain" description="Reverse transcriptase" evidence="1">
    <location>
        <begin position="1"/>
        <end position="276"/>
    </location>
</feature>
<name>A0A1F7V9V3_9BACT</name>
<dbReference type="PANTHER" id="PTHR34047">
    <property type="entry name" value="NUCLEAR INTRON MATURASE 1, MITOCHONDRIAL-RELATED"/>
    <property type="match status" value="1"/>
</dbReference>
<dbReference type="InterPro" id="IPR043502">
    <property type="entry name" value="DNA/RNA_pol_sf"/>
</dbReference>
<dbReference type="Proteomes" id="UP000178723">
    <property type="component" value="Unassembled WGS sequence"/>
</dbReference>
<proteinExistence type="predicted"/>
<organism evidence="2 3">
    <name type="scientific">Candidatus Uhrbacteria bacterium RIFCSPLOWO2_02_FULL_48_12</name>
    <dbReference type="NCBI Taxonomy" id="1802407"/>
    <lineage>
        <taxon>Bacteria</taxon>
        <taxon>Candidatus Uhriibacteriota</taxon>
    </lineage>
</organism>
<dbReference type="CDD" id="cd01651">
    <property type="entry name" value="RT_G2_intron"/>
    <property type="match status" value="1"/>
</dbReference>
<dbReference type="PROSITE" id="PS50878">
    <property type="entry name" value="RT_POL"/>
    <property type="match status" value="1"/>
</dbReference>
<accession>A0A1F7V9V3</accession>
<comment type="caution">
    <text evidence="2">The sequence shown here is derived from an EMBL/GenBank/DDBJ whole genome shotgun (WGS) entry which is preliminary data.</text>
</comment>
<evidence type="ECO:0000259" key="1">
    <source>
        <dbReference type="PROSITE" id="PS50878"/>
    </source>
</evidence>
<dbReference type="Pfam" id="PF00078">
    <property type="entry name" value="RVT_1"/>
    <property type="match status" value="1"/>
</dbReference>
<dbReference type="EMBL" id="MGEP01000029">
    <property type="protein sequence ID" value="OGL87231.1"/>
    <property type="molecule type" value="Genomic_DNA"/>
</dbReference>